<dbReference type="EMBL" id="MCIB01000003">
    <property type="protein sequence ID" value="RKD33921.1"/>
    <property type="molecule type" value="Genomic_DNA"/>
</dbReference>
<evidence type="ECO:0000256" key="3">
    <source>
        <dbReference type="ARBA" id="ARBA00023004"/>
    </source>
</evidence>
<evidence type="ECO:0000313" key="5">
    <source>
        <dbReference type="EMBL" id="RKD33921.1"/>
    </source>
</evidence>
<keyword evidence="3" id="KW-0408">Iron</keyword>
<dbReference type="NCBIfam" id="NF033749">
    <property type="entry name" value="bact_hemeryth"/>
    <property type="match status" value="1"/>
</dbReference>
<dbReference type="InterPro" id="IPR012312">
    <property type="entry name" value="Hemerythrin-like"/>
</dbReference>
<keyword evidence="6" id="KW-1185">Reference proteome</keyword>
<reference evidence="5 6" key="1">
    <citation type="submission" date="2016-08" db="EMBL/GenBank/DDBJ databases">
        <title>Novel Firmicutes and Novel Genomes.</title>
        <authorList>
            <person name="Poppleton D.I."/>
            <person name="Gribaldo S."/>
        </authorList>
    </citation>
    <scope>NUCLEOTIDE SEQUENCE [LARGE SCALE GENOMIC DNA]</scope>
    <source>
        <strain evidence="5 6">CTT3</strain>
    </source>
</reference>
<keyword evidence="2" id="KW-0479">Metal-binding</keyword>
<evidence type="ECO:0000256" key="2">
    <source>
        <dbReference type="ARBA" id="ARBA00022723"/>
    </source>
</evidence>
<organism evidence="5 6">
    <name type="scientific">Thermohalobacter berrensis</name>
    <dbReference type="NCBI Taxonomy" id="99594"/>
    <lineage>
        <taxon>Bacteria</taxon>
        <taxon>Bacillati</taxon>
        <taxon>Bacillota</taxon>
        <taxon>Tissierellia</taxon>
        <taxon>Tissierellales</taxon>
        <taxon>Thermohalobacteraceae</taxon>
        <taxon>Thermohalobacter</taxon>
    </lineage>
</organism>
<comment type="caution">
    <text evidence="5">The sequence shown here is derived from an EMBL/GenBank/DDBJ whole genome shotgun (WGS) entry which is preliminary data.</text>
</comment>
<dbReference type="SUPFAM" id="SSF47188">
    <property type="entry name" value="Hemerythrin-like"/>
    <property type="match status" value="1"/>
</dbReference>
<dbReference type="OrthoDB" id="9797092at2"/>
<accession>A0A419T8W5</accession>
<dbReference type="Proteomes" id="UP000284177">
    <property type="component" value="Unassembled WGS sequence"/>
</dbReference>
<comment type="similarity">
    <text evidence="1">Belongs to the hemerythrin family.</text>
</comment>
<protein>
    <submittedName>
        <fullName evidence="5">Bacteriohemerythrin</fullName>
    </submittedName>
</protein>
<dbReference type="CDD" id="cd12107">
    <property type="entry name" value="Hemerythrin"/>
    <property type="match status" value="1"/>
</dbReference>
<dbReference type="InterPro" id="IPR035938">
    <property type="entry name" value="Hemerythrin-like_sf"/>
</dbReference>
<evidence type="ECO:0000259" key="4">
    <source>
        <dbReference type="Pfam" id="PF01814"/>
    </source>
</evidence>
<dbReference type="GO" id="GO:0046872">
    <property type="term" value="F:metal ion binding"/>
    <property type="evidence" value="ECO:0007669"/>
    <property type="project" value="UniProtKB-KW"/>
</dbReference>
<evidence type="ECO:0000313" key="6">
    <source>
        <dbReference type="Proteomes" id="UP000284177"/>
    </source>
</evidence>
<dbReference type="InterPro" id="IPR050669">
    <property type="entry name" value="Hemerythrin"/>
</dbReference>
<proteinExistence type="inferred from homology"/>
<dbReference type="PROSITE" id="PS00550">
    <property type="entry name" value="HEMERYTHRINS"/>
    <property type="match status" value="1"/>
</dbReference>
<dbReference type="NCBIfam" id="TIGR02481">
    <property type="entry name" value="hemeryth_dom"/>
    <property type="match status" value="1"/>
</dbReference>
<dbReference type="RefSeq" id="WP_120167402.1">
    <property type="nucleotide sequence ID" value="NZ_MCIB01000003.1"/>
</dbReference>
<dbReference type="Gene3D" id="1.20.120.50">
    <property type="entry name" value="Hemerythrin-like"/>
    <property type="match status" value="1"/>
</dbReference>
<sequence length="138" mass="16857">MLFKWKDKYSVNIKEVDKQHKKLFEIGNELYTLVSLNDGIDRYDEIMKIIEELKDYAIYHFNYEEKLMKEYGYEEFNDHKQQHDAFVNKILDIEKQDIDGKQNIITMDILNFIADWIEKHIIKSDLKYKDFFNQKGLY</sequence>
<dbReference type="InterPro" id="IPR016131">
    <property type="entry name" value="Haemerythrin_Fe_BS"/>
</dbReference>
<dbReference type="AlphaFoldDB" id="A0A419T8W5"/>
<dbReference type="PANTHER" id="PTHR37164:SF1">
    <property type="entry name" value="BACTERIOHEMERYTHRIN"/>
    <property type="match status" value="1"/>
</dbReference>
<gene>
    <name evidence="5" type="ORF">BET03_08310</name>
</gene>
<name>A0A419T8W5_9FIRM</name>
<dbReference type="Pfam" id="PF01814">
    <property type="entry name" value="Hemerythrin"/>
    <property type="match status" value="1"/>
</dbReference>
<dbReference type="InterPro" id="IPR012827">
    <property type="entry name" value="Hemerythrin_metal-bd"/>
</dbReference>
<evidence type="ECO:0000256" key="1">
    <source>
        <dbReference type="ARBA" id="ARBA00010587"/>
    </source>
</evidence>
<dbReference type="PANTHER" id="PTHR37164">
    <property type="entry name" value="BACTERIOHEMERYTHRIN"/>
    <property type="match status" value="1"/>
</dbReference>
<feature type="domain" description="Hemerythrin-like" evidence="4">
    <location>
        <begin position="13"/>
        <end position="128"/>
    </location>
</feature>